<dbReference type="AlphaFoldDB" id="A0A1I4CEB4"/>
<organism evidence="2 3">
    <name type="scientific">Marinilactibacillus piezotolerans</name>
    <dbReference type="NCBI Taxonomy" id="258723"/>
    <lineage>
        <taxon>Bacteria</taxon>
        <taxon>Bacillati</taxon>
        <taxon>Bacillota</taxon>
        <taxon>Bacilli</taxon>
        <taxon>Lactobacillales</taxon>
        <taxon>Carnobacteriaceae</taxon>
        <taxon>Marinilactibacillus</taxon>
    </lineage>
</organism>
<evidence type="ECO:0000313" key="3">
    <source>
        <dbReference type="Proteomes" id="UP000199589"/>
    </source>
</evidence>
<evidence type="ECO:0000313" key="2">
    <source>
        <dbReference type="EMBL" id="SFK78496.1"/>
    </source>
</evidence>
<dbReference type="OrthoDB" id="2157050at2"/>
<feature type="domain" description="DUF1659" evidence="1">
    <location>
        <begin position="2"/>
        <end position="64"/>
    </location>
</feature>
<keyword evidence="3" id="KW-1185">Reference proteome</keyword>
<dbReference type="RefSeq" id="WP_072693521.1">
    <property type="nucleotide sequence ID" value="NZ_FOSJ01000117.1"/>
</dbReference>
<protein>
    <recommendedName>
        <fullName evidence="1">DUF1659 domain-containing protein</fullName>
    </recommendedName>
</protein>
<dbReference type="Proteomes" id="UP000199589">
    <property type="component" value="Unassembled WGS sequence"/>
</dbReference>
<name>A0A1I4CEB4_9LACT</name>
<sequence length="67" mass="7866">MQKEWTESRVGIYFEDLENEKLVRRSFNGVIQSPTDEQVTQFVQAIDVVSDLPSSHTILVEEYRYVD</sequence>
<dbReference type="InterPro" id="IPR012454">
    <property type="entry name" value="DUF1659"/>
</dbReference>
<reference evidence="3" key="1">
    <citation type="submission" date="2016-10" db="EMBL/GenBank/DDBJ databases">
        <authorList>
            <person name="Varghese N."/>
            <person name="Submissions S."/>
        </authorList>
    </citation>
    <scope>NUCLEOTIDE SEQUENCE [LARGE SCALE GENOMIC DNA]</scope>
    <source>
        <strain evidence="3">DSM 16108</strain>
    </source>
</reference>
<gene>
    <name evidence="2" type="ORF">SAMN04488569_11172</name>
</gene>
<dbReference type="Pfam" id="PF07872">
    <property type="entry name" value="DUF1659"/>
    <property type="match status" value="1"/>
</dbReference>
<evidence type="ECO:0000259" key="1">
    <source>
        <dbReference type="Pfam" id="PF07872"/>
    </source>
</evidence>
<dbReference type="EMBL" id="FOSJ01000117">
    <property type="protein sequence ID" value="SFK78496.1"/>
    <property type="molecule type" value="Genomic_DNA"/>
</dbReference>
<accession>A0A1I4CEB4</accession>
<proteinExistence type="predicted"/>